<sequence>MFGAEVIASFILIFSAGMVLVLGGLYLITSYSKTRYQRRSLANYEAVLQLIRLVQQHRGLCQGVISGDALLGSKLSEVQRQIVHLVDVLNHKLEGKSQQRWEGFFDHWLRLSKGSTSAKAEDSFQQHNHMISNLMYLSEDICLNSDLGYGANRSQTQLLWRQLLMLSESLGQSRAIGTSVLTRQETSYLEQIRVQLLFDRIEAHIEYLAGYVSEGTQAKLQACIAPISATLKFISEDISKVSYSGQEFFSVASHSLAQVTGMLDSEIHRVKQSLGHSTSPTVVESVTLQPDDTRVQNRMVFH</sequence>
<evidence type="ECO:0000256" key="1">
    <source>
        <dbReference type="SAM" id="Phobius"/>
    </source>
</evidence>
<protein>
    <recommendedName>
        <fullName evidence="4">Nitrate/nitrite sensing protein domain-containing protein</fullName>
    </recommendedName>
</protein>
<dbReference type="EMBL" id="BAABBN010000004">
    <property type="protein sequence ID" value="GAA3912455.1"/>
    <property type="molecule type" value="Genomic_DNA"/>
</dbReference>
<dbReference type="Proteomes" id="UP001501565">
    <property type="component" value="Unassembled WGS sequence"/>
</dbReference>
<evidence type="ECO:0000313" key="2">
    <source>
        <dbReference type="EMBL" id="GAA3912455.1"/>
    </source>
</evidence>
<keyword evidence="3" id="KW-1185">Reference proteome</keyword>
<dbReference type="RefSeq" id="WP_344794948.1">
    <property type="nucleotide sequence ID" value="NZ_BAABBN010000004.1"/>
</dbReference>
<keyword evidence="1" id="KW-0472">Membrane</keyword>
<keyword evidence="1" id="KW-0812">Transmembrane</keyword>
<accession>A0ABP7M524</accession>
<gene>
    <name evidence="2" type="ORF">GCM10022277_03980</name>
</gene>
<feature type="transmembrane region" description="Helical" evidence="1">
    <location>
        <begin position="6"/>
        <end position="29"/>
    </location>
</feature>
<organism evidence="2 3">
    <name type="scientific">Litoribacillus peritrichatus</name>
    <dbReference type="NCBI Taxonomy" id="718191"/>
    <lineage>
        <taxon>Bacteria</taxon>
        <taxon>Pseudomonadati</taxon>
        <taxon>Pseudomonadota</taxon>
        <taxon>Gammaproteobacteria</taxon>
        <taxon>Oceanospirillales</taxon>
        <taxon>Oceanospirillaceae</taxon>
        <taxon>Litoribacillus</taxon>
    </lineage>
</organism>
<name>A0ABP7M524_9GAMM</name>
<reference evidence="3" key="1">
    <citation type="journal article" date="2019" name="Int. J. Syst. Evol. Microbiol.">
        <title>The Global Catalogue of Microorganisms (GCM) 10K type strain sequencing project: providing services to taxonomists for standard genome sequencing and annotation.</title>
        <authorList>
            <consortium name="The Broad Institute Genomics Platform"/>
            <consortium name="The Broad Institute Genome Sequencing Center for Infectious Disease"/>
            <person name="Wu L."/>
            <person name="Ma J."/>
        </authorList>
    </citation>
    <scope>NUCLEOTIDE SEQUENCE [LARGE SCALE GENOMIC DNA]</scope>
    <source>
        <strain evidence="3">JCM 17551</strain>
    </source>
</reference>
<keyword evidence="1" id="KW-1133">Transmembrane helix</keyword>
<evidence type="ECO:0008006" key="4">
    <source>
        <dbReference type="Google" id="ProtNLM"/>
    </source>
</evidence>
<evidence type="ECO:0000313" key="3">
    <source>
        <dbReference type="Proteomes" id="UP001501565"/>
    </source>
</evidence>
<comment type="caution">
    <text evidence="2">The sequence shown here is derived from an EMBL/GenBank/DDBJ whole genome shotgun (WGS) entry which is preliminary data.</text>
</comment>
<proteinExistence type="predicted"/>